<dbReference type="GO" id="GO:0005524">
    <property type="term" value="F:ATP binding"/>
    <property type="evidence" value="ECO:0007669"/>
    <property type="project" value="UniProtKB-KW"/>
</dbReference>
<sequence length="470" mass="52474">MHKGENPLDKDALMADAMIIQQYQCETFALLIVESNPFGINNSSAITYDVIPKLFELHNLFTKFCEQLTELILAHGTGYVESLIGHYEYAYKNLLQLSINLDIIDEDITIEQFNYPFKLNRGVVDDYLVAIDIGGSLAKVTYTTPCPPSSDIRYCIDIYNTSCKFTYHMQSLLSHITKHYTSDKFTHRDGLMSCEGRAYNFPSGAVFEKLKNELMKIQLENGKYIAFKIFKNCEIDKMCQFILQNGELNGKIYTTGGMISKHKDKIEHMLNAKIIHLDEMDCVANGTILLSKIEHSLYRFDTENRSICTVKVLDESHFLVENVGSGTSIIKVSLGKNSRINGSSIGGGALVGSFHHLTNHNDFRSIQLSSECLYNLRMLQLNRSLNSSVNSESVECVKMLYNDLGALGQLTAKQYNIKTVIFTGFAICESMIALRTLDGAFTSSCNALFSYHGGFAGSLGALANALVHAC</sequence>
<keyword evidence="2" id="KW-0067">ATP-binding</keyword>
<dbReference type="Gene3D" id="3.30.420.40">
    <property type="match status" value="1"/>
</dbReference>
<protein>
    <submittedName>
        <fullName evidence="4">Fumble</fullName>
    </submittedName>
</protein>
<organism evidence="4 5">
    <name type="scientific">Babesia microti (strain RI)</name>
    <dbReference type="NCBI Taxonomy" id="1133968"/>
    <lineage>
        <taxon>Eukaryota</taxon>
        <taxon>Sar</taxon>
        <taxon>Alveolata</taxon>
        <taxon>Apicomplexa</taxon>
        <taxon>Aconoidasida</taxon>
        <taxon>Piroplasmida</taxon>
        <taxon>Babesiidae</taxon>
        <taxon>Babesia</taxon>
    </lineage>
</organism>
<reference evidence="4 5" key="2">
    <citation type="journal article" date="2013" name="PLoS ONE">
        <title>Whole genome mapping and re-organization of the nuclear and mitochondrial genomes of Babesia microti isolates.</title>
        <authorList>
            <person name="Cornillot E."/>
            <person name="Dassouli A."/>
            <person name="Garg A."/>
            <person name="Pachikara N."/>
            <person name="Randazzo S."/>
            <person name="Depoix D."/>
            <person name="Carcy B."/>
            <person name="Delbecq S."/>
            <person name="Frutos R."/>
            <person name="Silva J.C."/>
            <person name="Sutton R."/>
            <person name="Krause P.J."/>
            <person name="Mamoun C.B."/>
        </authorList>
    </citation>
    <scope>NUCLEOTIDE SEQUENCE [LARGE SCALE GENOMIC DNA]</scope>
    <source>
        <strain evidence="4 5">RI</strain>
    </source>
</reference>
<gene>
    <name evidence="4" type="ORF">BMR1_02g03650</name>
</gene>
<dbReference type="OMA" id="FAICESM"/>
<name>I7IQL3_BABMR</name>
<reference evidence="4 5" key="1">
    <citation type="journal article" date="2012" name="Nucleic Acids Res.">
        <title>Sequencing of the smallest Apicomplexan genome from the human pathogen Babesia microti.</title>
        <authorList>
            <person name="Cornillot E."/>
            <person name="Hadj-Kaddour K."/>
            <person name="Dassouli A."/>
            <person name="Noel B."/>
            <person name="Ranwez V."/>
            <person name="Vacherie B."/>
            <person name="Augagneur Y."/>
            <person name="Bres V."/>
            <person name="Duclos A."/>
            <person name="Randazzo S."/>
            <person name="Carcy B."/>
            <person name="Debierre-Grockiego F."/>
            <person name="Delbecq S."/>
            <person name="Moubri-Menage K."/>
            <person name="Shams-Eldin H."/>
            <person name="Usmani-Brown S."/>
            <person name="Bringaud F."/>
            <person name="Wincker P."/>
            <person name="Vivares C.P."/>
            <person name="Schwarz R.T."/>
            <person name="Schetters T.P."/>
            <person name="Krause P.J."/>
            <person name="Gorenflot A."/>
            <person name="Berry V."/>
            <person name="Barbe V."/>
            <person name="Ben Mamoun C."/>
        </authorList>
    </citation>
    <scope>NUCLEOTIDE SEQUENCE [LARGE SCALE GENOMIC DNA]</scope>
    <source>
        <strain evidence="4 5">RI</strain>
    </source>
</reference>
<dbReference type="GO" id="GO:0015937">
    <property type="term" value="P:coenzyme A biosynthetic process"/>
    <property type="evidence" value="ECO:0007669"/>
    <property type="project" value="UniProtKB-KW"/>
</dbReference>
<proteinExistence type="predicted"/>
<evidence type="ECO:0000313" key="4">
    <source>
        <dbReference type="EMBL" id="CCF73880.1"/>
    </source>
</evidence>
<evidence type="ECO:0000256" key="3">
    <source>
        <dbReference type="ARBA" id="ARBA00022993"/>
    </source>
</evidence>
<keyword evidence="3" id="KW-0173">Coenzyme A biosynthesis</keyword>
<dbReference type="Proteomes" id="UP000002899">
    <property type="component" value="Chromosome II"/>
</dbReference>
<dbReference type="EMBL" id="FO082872">
    <property type="protein sequence ID" value="CCF73880.1"/>
    <property type="molecule type" value="Genomic_DNA"/>
</dbReference>
<keyword evidence="1" id="KW-0547">Nucleotide-binding</keyword>
<dbReference type="PANTHER" id="PTHR12280:SF20">
    <property type="entry name" value="4'-PHOSPHOPANTETHEINE PHOSPHATASE"/>
    <property type="match status" value="1"/>
</dbReference>
<dbReference type="OrthoDB" id="498611at2759"/>
<dbReference type="SUPFAM" id="SSF53067">
    <property type="entry name" value="Actin-like ATPase domain"/>
    <property type="match status" value="1"/>
</dbReference>
<dbReference type="KEGG" id="bmic:BMR1_02g03650"/>
<evidence type="ECO:0000256" key="1">
    <source>
        <dbReference type="ARBA" id="ARBA00022741"/>
    </source>
</evidence>
<reference evidence="4 5" key="3">
    <citation type="journal article" date="2016" name="Sci. Rep.">
        <title>Genome-wide diversity and gene expression profiling of Babesia microti isolates identify polymorphic genes that mediate host-pathogen interactions.</title>
        <authorList>
            <person name="Silva J.C."/>
            <person name="Cornillot E."/>
            <person name="McCracken C."/>
            <person name="Usmani-Brown S."/>
            <person name="Dwivedi A."/>
            <person name="Ifeonu O.O."/>
            <person name="Crabtree J."/>
            <person name="Gotia H.T."/>
            <person name="Virji A.Z."/>
            <person name="Reynes C."/>
            <person name="Colinge J."/>
            <person name="Kumar V."/>
            <person name="Lawres L."/>
            <person name="Pazzi J.E."/>
            <person name="Pablo J.V."/>
            <person name="Hung C."/>
            <person name="Brancato J."/>
            <person name="Kumari P."/>
            <person name="Orvis J."/>
            <person name="Tretina K."/>
            <person name="Chibucos M."/>
            <person name="Ott S."/>
            <person name="Sadzewicz L."/>
            <person name="Sengamalay N."/>
            <person name="Shetty A.C."/>
            <person name="Su Q."/>
            <person name="Tallon L."/>
            <person name="Fraser C.M."/>
            <person name="Frutos R."/>
            <person name="Molina D.M."/>
            <person name="Krause P.J."/>
            <person name="Ben Mamoun C."/>
        </authorList>
    </citation>
    <scope>NUCLEOTIDE SEQUENCE [LARGE SCALE GENOMIC DNA]</scope>
    <source>
        <strain evidence="4 5">RI</strain>
    </source>
</reference>
<dbReference type="PANTHER" id="PTHR12280">
    <property type="entry name" value="PANTOTHENATE KINASE"/>
    <property type="match status" value="1"/>
</dbReference>
<keyword evidence="5" id="KW-1185">Reference proteome</keyword>
<dbReference type="GO" id="GO:0005829">
    <property type="term" value="C:cytosol"/>
    <property type="evidence" value="ECO:0007669"/>
    <property type="project" value="TreeGrafter"/>
</dbReference>
<dbReference type="Gene3D" id="3.30.420.510">
    <property type="match status" value="1"/>
</dbReference>
<dbReference type="InterPro" id="IPR004567">
    <property type="entry name" value="Type_II_PanK"/>
</dbReference>
<evidence type="ECO:0000313" key="5">
    <source>
        <dbReference type="Proteomes" id="UP000002899"/>
    </source>
</evidence>
<dbReference type="GO" id="GO:0004594">
    <property type="term" value="F:pantothenate kinase activity"/>
    <property type="evidence" value="ECO:0007669"/>
    <property type="project" value="TreeGrafter"/>
</dbReference>
<evidence type="ECO:0000256" key="2">
    <source>
        <dbReference type="ARBA" id="ARBA00022840"/>
    </source>
</evidence>
<accession>I7IQL3</accession>
<dbReference type="GeneID" id="24424511"/>
<dbReference type="RefSeq" id="XP_012648489.1">
    <property type="nucleotide sequence ID" value="XM_012793035.1"/>
</dbReference>
<dbReference type="VEuPathDB" id="PiroplasmaDB:BMR1_02g03650"/>
<dbReference type="AlphaFoldDB" id="I7IQL3"/>
<dbReference type="Pfam" id="PF03630">
    <property type="entry name" value="Fumble"/>
    <property type="match status" value="2"/>
</dbReference>
<dbReference type="InterPro" id="IPR043129">
    <property type="entry name" value="ATPase_NBD"/>
</dbReference>
<dbReference type="GO" id="GO:0005634">
    <property type="term" value="C:nucleus"/>
    <property type="evidence" value="ECO:0007669"/>
    <property type="project" value="TreeGrafter"/>
</dbReference>